<evidence type="ECO:0000313" key="3">
    <source>
        <dbReference type="Proteomes" id="UP000235387"/>
    </source>
</evidence>
<dbReference type="Pfam" id="PF13673">
    <property type="entry name" value="Acetyltransf_10"/>
    <property type="match status" value="1"/>
</dbReference>
<protein>
    <submittedName>
        <fullName evidence="2">GNAT family N-acetyltransferase</fullName>
    </submittedName>
</protein>
<dbReference type="SUPFAM" id="SSF55729">
    <property type="entry name" value="Acyl-CoA N-acyltransferases (Nat)"/>
    <property type="match status" value="1"/>
</dbReference>
<dbReference type="PANTHER" id="PTHR43233:SF1">
    <property type="entry name" value="FAMILY N-ACETYLTRANSFERASE, PUTATIVE (AFU_ORTHOLOGUE AFUA_6G03350)-RELATED"/>
    <property type="match status" value="1"/>
</dbReference>
<dbReference type="RefSeq" id="WP_102391714.1">
    <property type="nucleotide sequence ID" value="NZ_MDAL01000039.1"/>
</dbReference>
<accession>A0A2N7L6W6</accession>
<gene>
    <name evidence="2" type="ORF">BCT23_22450</name>
</gene>
<keyword evidence="2" id="KW-0808">Transferase</keyword>
<dbReference type="InterPro" id="IPR016181">
    <property type="entry name" value="Acyl_CoA_acyltransferase"/>
</dbReference>
<proteinExistence type="predicted"/>
<name>A0A2N7L6W6_9GAMM</name>
<sequence length="144" mass="16445">MDQISISTQFDDIDIDLVHCVLSKSYWSKGIPKDVMVKGMQHSLCFSALTPEGRQVGFARMITDRATFAYLADVFVVEAYQGKGVSRLILDSIANHSELQGLRRMMLATRDAHDLYKKYGFEKIENPEIFMQSWNPDVYKSNVN</sequence>
<dbReference type="PANTHER" id="PTHR43233">
    <property type="entry name" value="FAMILY N-ACETYLTRANSFERASE, PUTATIVE (AFU_ORTHOLOGUE AFUA_6G03350)-RELATED"/>
    <property type="match status" value="1"/>
</dbReference>
<dbReference type="InterPro" id="IPR000182">
    <property type="entry name" value="GNAT_dom"/>
</dbReference>
<organism evidence="2 3">
    <name type="scientific">Enterovibrio norvegicus</name>
    <dbReference type="NCBI Taxonomy" id="188144"/>
    <lineage>
        <taxon>Bacteria</taxon>
        <taxon>Pseudomonadati</taxon>
        <taxon>Pseudomonadota</taxon>
        <taxon>Gammaproteobacteria</taxon>
        <taxon>Vibrionales</taxon>
        <taxon>Vibrionaceae</taxon>
        <taxon>Enterovibrio</taxon>
    </lineage>
</organism>
<dbReference type="Proteomes" id="UP000235387">
    <property type="component" value="Unassembled WGS sequence"/>
</dbReference>
<reference evidence="3" key="1">
    <citation type="submission" date="2016-07" db="EMBL/GenBank/DDBJ databases">
        <title>Nontailed viruses are major unrecognized killers of bacteria in the ocean.</title>
        <authorList>
            <person name="Kauffman K."/>
            <person name="Hussain F."/>
            <person name="Yang J."/>
            <person name="Arevalo P."/>
            <person name="Brown J."/>
            <person name="Cutler M."/>
            <person name="Kelly L."/>
            <person name="Polz M.F."/>
        </authorList>
    </citation>
    <scope>NUCLEOTIDE SEQUENCE [LARGE SCALE GENOMIC DNA]</scope>
    <source>
        <strain evidence="3">10N.261.45.A10</strain>
    </source>
</reference>
<dbReference type="InterPro" id="IPR053144">
    <property type="entry name" value="Acetyltransferase_Butenolide"/>
</dbReference>
<dbReference type="Gene3D" id="3.40.630.30">
    <property type="match status" value="1"/>
</dbReference>
<dbReference type="PROSITE" id="PS51186">
    <property type="entry name" value="GNAT"/>
    <property type="match status" value="1"/>
</dbReference>
<evidence type="ECO:0000313" key="2">
    <source>
        <dbReference type="EMBL" id="PMN89689.1"/>
    </source>
</evidence>
<dbReference type="AlphaFoldDB" id="A0A2N7L6W6"/>
<evidence type="ECO:0000259" key="1">
    <source>
        <dbReference type="PROSITE" id="PS51186"/>
    </source>
</evidence>
<dbReference type="EMBL" id="MDAL01000039">
    <property type="protein sequence ID" value="PMN89689.1"/>
    <property type="molecule type" value="Genomic_DNA"/>
</dbReference>
<feature type="domain" description="N-acetyltransferase" evidence="1">
    <location>
        <begin position="1"/>
        <end position="144"/>
    </location>
</feature>
<dbReference type="GO" id="GO:0016747">
    <property type="term" value="F:acyltransferase activity, transferring groups other than amino-acyl groups"/>
    <property type="evidence" value="ECO:0007669"/>
    <property type="project" value="InterPro"/>
</dbReference>
<dbReference type="CDD" id="cd04301">
    <property type="entry name" value="NAT_SF"/>
    <property type="match status" value="1"/>
</dbReference>
<comment type="caution">
    <text evidence="2">The sequence shown here is derived from an EMBL/GenBank/DDBJ whole genome shotgun (WGS) entry which is preliminary data.</text>
</comment>